<name>H0EDK8_GLAL7</name>
<proteinExistence type="predicted"/>
<feature type="region of interest" description="Disordered" evidence="1">
    <location>
        <begin position="307"/>
        <end position="326"/>
    </location>
</feature>
<evidence type="ECO:0000259" key="2">
    <source>
        <dbReference type="PROSITE" id="PS50097"/>
    </source>
</evidence>
<protein>
    <recommendedName>
        <fullName evidence="2">BTB domain-containing protein</fullName>
    </recommendedName>
</protein>
<evidence type="ECO:0000256" key="1">
    <source>
        <dbReference type="SAM" id="MobiDB-lite"/>
    </source>
</evidence>
<reference evidence="3 4" key="1">
    <citation type="journal article" date="2012" name="Eukaryot. Cell">
        <title>Genome sequence of the fungus Glarea lozoyensis: the first genome sequence of a species from the Helotiaceae family.</title>
        <authorList>
            <person name="Youssar L."/>
            <person name="Gruening B.A."/>
            <person name="Erxleben A."/>
            <person name="Guenther S."/>
            <person name="Huettel W."/>
        </authorList>
    </citation>
    <scope>NUCLEOTIDE SEQUENCE [LARGE SCALE GENOMIC DNA]</scope>
    <source>
        <strain evidence="4">ATCC 74030 / MF5533</strain>
    </source>
</reference>
<dbReference type="InterPro" id="IPR011333">
    <property type="entry name" value="SKP1/BTB/POZ_sf"/>
</dbReference>
<feature type="compositionally biased region" description="Basic and acidic residues" evidence="1">
    <location>
        <begin position="1"/>
        <end position="13"/>
    </location>
</feature>
<dbReference type="Gene3D" id="3.30.710.10">
    <property type="entry name" value="Potassium Channel Kv1.1, Chain A"/>
    <property type="match status" value="1"/>
</dbReference>
<dbReference type="OrthoDB" id="1022638at2759"/>
<gene>
    <name evidence="3" type="ORF">M7I_0657</name>
</gene>
<feature type="compositionally biased region" description="Basic and acidic residues" evidence="1">
    <location>
        <begin position="307"/>
        <end position="318"/>
    </location>
</feature>
<dbReference type="EMBL" id="AGUE01000010">
    <property type="protein sequence ID" value="EHL03434.1"/>
    <property type="molecule type" value="Genomic_DNA"/>
</dbReference>
<dbReference type="HOGENOM" id="CLU_616842_0_0_1"/>
<dbReference type="SUPFAM" id="SSF54695">
    <property type="entry name" value="POZ domain"/>
    <property type="match status" value="1"/>
</dbReference>
<dbReference type="InParanoid" id="H0EDK8"/>
<feature type="region of interest" description="Disordered" evidence="1">
    <location>
        <begin position="1"/>
        <end position="45"/>
    </location>
</feature>
<sequence>MINKSKFDKKVDKAAPASAGSKKMTEEKAPAAPPHPGSGPNINPSNSRMMATIACGINQKQVRWSLQVIVPDHYSSVLREHFLNQHRAKQNMFFLFQGYRTEVIQLLVQWLLVPQLRTPPKIQKDEFAGIIKNYCDLWIVADQLKIAALKNQSIYLIHQLETQYKVYNTAQLNLVWKNTSKGSALRQYFLDKFTSVKGKKLQKDPEDFPKEMLIEMLAVAEEQKDAVKDPGTFGVCFSDCKLIVLYEYAGTELSKVILLESEKGLLGVAGKLKNFFVQLSAAGLLWLSEKVFVKVAQVNLALRRPRKEAETKKAEEKPWALPPPPPSLSEFTPHASRQVAIIYAGSKSNKTTASWKVQRVFLSHHSPFIREIFKKQAIQNQQHEICWPENAYDIIAIFVQWVYTAQLTTPTVEKEDAGKTISNFLEFGKERVREAHFRSLREVL</sequence>
<dbReference type="AlphaFoldDB" id="H0EDK8"/>
<comment type="caution">
    <text evidence="3">The sequence shown here is derived from an EMBL/GenBank/DDBJ whole genome shotgun (WGS) entry which is preliminary data.</text>
</comment>
<evidence type="ECO:0000313" key="3">
    <source>
        <dbReference type="EMBL" id="EHL03434.1"/>
    </source>
</evidence>
<feature type="domain" description="BTB" evidence="2">
    <location>
        <begin position="337"/>
        <end position="411"/>
    </location>
</feature>
<accession>H0EDK8</accession>
<keyword evidence="4" id="KW-1185">Reference proteome</keyword>
<dbReference type="PROSITE" id="PS50097">
    <property type="entry name" value="BTB"/>
    <property type="match status" value="1"/>
</dbReference>
<organism evidence="3 4">
    <name type="scientific">Glarea lozoyensis (strain ATCC 74030 / MF5533)</name>
    <dbReference type="NCBI Taxonomy" id="1104152"/>
    <lineage>
        <taxon>Eukaryota</taxon>
        <taxon>Fungi</taxon>
        <taxon>Dikarya</taxon>
        <taxon>Ascomycota</taxon>
        <taxon>Pezizomycotina</taxon>
        <taxon>Leotiomycetes</taxon>
        <taxon>Helotiales</taxon>
        <taxon>Helotiaceae</taxon>
        <taxon>Glarea</taxon>
    </lineage>
</organism>
<evidence type="ECO:0000313" key="4">
    <source>
        <dbReference type="Proteomes" id="UP000005446"/>
    </source>
</evidence>
<dbReference type="Pfam" id="PF00651">
    <property type="entry name" value="BTB"/>
    <property type="match status" value="1"/>
</dbReference>
<dbReference type="Proteomes" id="UP000005446">
    <property type="component" value="Unassembled WGS sequence"/>
</dbReference>
<dbReference type="InterPro" id="IPR000210">
    <property type="entry name" value="BTB/POZ_dom"/>
</dbReference>